<evidence type="ECO:0000256" key="1">
    <source>
        <dbReference type="SAM" id="MobiDB-lite"/>
    </source>
</evidence>
<keyword evidence="3" id="KW-1185">Reference proteome</keyword>
<accession>A0A0C7NG90</accession>
<feature type="compositionally biased region" description="Basic and acidic residues" evidence="1">
    <location>
        <begin position="78"/>
        <end position="95"/>
    </location>
</feature>
<proteinExistence type="predicted"/>
<dbReference type="AlphaFoldDB" id="A0A0C7NG90"/>
<dbReference type="RefSeq" id="XP_022630911.1">
    <property type="nucleotide sequence ID" value="XM_022772687.1"/>
</dbReference>
<feature type="compositionally biased region" description="Low complexity" evidence="1">
    <location>
        <begin position="43"/>
        <end position="54"/>
    </location>
</feature>
<gene>
    <name evidence="2" type="ORF">LALA0_S13e01178g</name>
</gene>
<organism evidence="2 3">
    <name type="scientific">Lachancea lanzarotensis</name>
    <dbReference type="NCBI Taxonomy" id="1245769"/>
    <lineage>
        <taxon>Eukaryota</taxon>
        <taxon>Fungi</taxon>
        <taxon>Dikarya</taxon>
        <taxon>Ascomycota</taxon>
        <taxon>Saccharomycotina</taxon>
        <taxon>Saccharomycetes</taxon>
        <taxon>Saccharomycetales</taxon>
        <taxon>Saccharomycetaceae</taxon>
        <taxon>Lachancea</taxon>
    </lineage>
</organism>
<dbReference type="EMBL" id="LN736372">
    <property type="protein sequence ID" value="CEP64707.1"/>
    <property type="molecule type" value="Genomic_DNA"/>
</dbReference>
<evidence type="ECO:0000313" key="2">
    <source>
        <dbReference type="EMBL" id="CEP64707.1"/>
    </source>
</evidence>
<feature type="region of interest" description="Disordered" evidence="1">
    <location>
        <begin position="27"/>
        <end position="99"/>
    </location>
</feature>
<evidence type="ECO:0000313" key="3">
    <source>
        <dbReference type="Proteomes" id="UP000054304"/>
    </source>
</evidence>
<dbReference type="Proteomes" id="UP000054304">
    <property type="component" value="Unassembled WGS sequence"/>
</dbReference>
<feature type="compositionally biased region" description="Basic and acidic residues" evidence="1">
    <location>
        <begin position="55"/>
        <end position="69"/>
    </location>
</feature>
<protein>
    <submittedName>
        <fullName evidence="2">LALA0S13e01178g1_1</fullName>
    </submittedName>
</protein>
<feature type="compositionally biased region" description="Basic and acidic residues" evidence="1">
    <location>
        <begin position="27"/>
        <end position="42"/>
    </location>
</feature>
<dbReference type="HOGENOM" id="CLU_2146312_0_0_1"/>
<dbReference type="GeneID" id="34688271"/>
<name>A0A0C7NG90_9SACH</name>
<sequence length="112" mass="11951">MSSTEAPVENSKLAESTAVAQDKVAEVAHQKEQEATETKEAAVKSAQDQAAHAAAEPEKKVEQKVEAAKTDAAAQAEAVKDKTTAAKPEATKSEEQPSTFKKFMAKIKKLLK</sequence>
<reference evidence="2 3" key="1">
    <citation type="submission" date="2014-12" db="EMBL/GenBank/DDBJ databases">
        <authorList>
            <person name="Neuveglise Cecile"/>
        </authorList>
    </citation>
    <scope>NUCLEOTIDE SEQUENCE [LARGE SCALE GENOMIC DNA]</scope>
    <source>
        <strain evidence="2 3">CBS 12615</strain>
    </source>
</reference>
<feature type="region of interest" description="Disordered" evidence="1">
    <location>
        <begin position="1"/>
        <end position="20"/>
    </location>
</feature>